<comment type="caution">
    <text evidence="7">The sequence shown here is derived from an EMBL/GenBank/DDBJ whole genome shotgun (WGS) entry which is preliminary data.</text>
</comment>
<comment type="subcellular location">
    <subcellularLocation>
        <location evidence="1">Secreted</location>
    </subcellularLocation>
</comment>
<accession>A0ABQ7M879</accession>
<evidence type="ECO:0000256" key="4">
    <source>
        <dbReference type="ARBA" id="ARBA00022737"/>
    </source>
</evidence>
<dbReference type="PROSITE" id="PS51473">
    <property type="entry name" value="GNK2"/>
    <property type="match status" value="3"/>
</dbReference>
<dbReference type="InterPro" id="IPR050581">
    <property type="entry name" value="CRR_secretory_protein"/>
</dbReference>
<evidence type="ECO:0000256" key="5">
    <source>
        <dbReference type="ARBA" id="ARBA00038515"/>
    </source>
</evidence>
<feature type="domain" description="Gnk2-homologous" evidence="6">
    <location>
        <begin position="342"/>
        <end position="454"/>
    </location>
</feature>
<feature type="domain" description="Gnk2-homologous" evidence="6">
    <location>
        <begin position="38"/>
        <end position="136"/>
    </location>
</feature>
<sequence>MFSSSVSERTFLVPILAVVATQLLFIHSVASVNDTNAYLYHKCLEKDGKYKSKSLYEKNLNSLISNTSVKDYLYGVYGYRPDTVYMVIQCRGDSYGSKCDTCLSTAYSELRKRCPMNKGAIVWFDRCLLRISPTTFINEMDLKNKFYMYNMKKVRDPASFNAKTKALLTKLTKEATRKGSERSPAQEYYEPGDMKLDGKMKLYGMVQCTRLIWNTDCKKCLDTIIGELPNCCDGKEGGRVVSGSCNFRMENISQRVYTRKTSTVSNTSVKDYLDGVYGYRPDTVYMVIQCRGDAYGSRCDTCLSTAYSELRKRCPMNKGAIVWFDQCLLRISPTTFINEMDLKNKFYMYNMKKVRDPASFNAKTKALLTKLTKEATRKGSERSPAQEYYEPGDMKLDGKMKLYGMVQCTRLIWNTDCKKCLDTIIGELPNCCDGKEGGRVVSGSCNFRYEIYPFLDSTQR</sequence>
<dbReference type="Pfam" id="PF01657">
    <property type="entry name" value="Stress-antifung"/>
    <property type="match status" value="4"/>
</dbReference>
<dbReference type="Proteomes" id="UP000823674">
    <property type="component" value="Chromosome A06"/>
</dbReference>
<feature type="domain" description="Gnk2-homologous" evidence="6">
    <location>
        <begin position="142"/>
        <end position="254"/>
    </location>
</feature>
<keyword evidence="4" id="KW-0677">Repeat</keyword>
<reference evidence="7 8" key="1">
    <citation type="submission" date="2021-03" db="EMBL/GenBank/DDBJ databases">
        <authorList>
            <person name="King G.J."/>
            <person name="Bancroft I."/>
            <person name="Baten A."/>
            <person name="Bloomfield J."/>
            <person name="Borpatragohain P."/>
            <person name="He Z."/>
            <person name="Irish N."/>
            <person name="Irwin J."/>
            <person name="Liu K."/>
            <person name="Mauleon R.P."/>
            <person name="Moore J."/>
            <person name="Morris R."/>
            <person name="Ostergaard L."/>
            <person name="Wang B."/>
            <person name="Wells R."/>
        </authorList>
    </citation>
    <scope>NUCLEOTIDE SEQUENCE [LARGE SCALE GENOMIC DNA]</scope>
    <source>
        <strain evidence="7">R-o-18</strain>
        <tissue evidence="7">Leaf</tissue>
    </source>
</reference>
<protein>
    <recommendedName>
        <fullName evidence="6">Gnk2-homologous domain-containing protein</fullName>
    </recommendedName>
</protein>
<evidence type="ECO:0000313" key="7">
    <source>
        <dbReference type="EMBL" id="KAG5394273.1"/>
    </source>
</evidence>
<evidence type="ECO:0000256" key="1">
    <source>
        <dbReference type="ARBA" id="ARBA00004613"/>
    </source>
</evidence>
<keyword evidence="2" id="KW-0964">Secreted</keyword>
<proteinExistence type="inferred from homology"/>
<evidence type="ECO:0000256" key="3">
    <source>
        <dbReference type="ARBA" id="ARBA00022729"/>
    </source>
</evidence>
<organism evidence="7 8">
    <name type="scientific">Brassica rapa subsp. trilocularis</name>
    <dbReference type="NCBI Taxonomy" id="1813537"/>
    <lineage>
        <taxon>Eukaryota</taxon>
        <taxon>Viridiplantae</taxon>
        <taxon>Streptophyta</taxon>
        <taxon>Embryophyta</taxon>
        <taxon>Tracheophyta</taxon>
        <taxon>Spermatophyta</taxon>
        <taxon>Magnoliopsida</taxon>
        <taxon>eudicotyledons</taxon>
        <taxon>Gunneridae</taxon>
        <taxon>Pentapetalae</taxon>
        <taxon>rosids</taxon>
        <taxon>malvids</taxon>
        <taxon>Brassicales</taxon>
        <taxon>Brassicaceae</taxon>
        <taxon>Brassiceae</taxon>
        <taxon>Brassica</taxon>
    </lineage>
</organism>
<dbReference type="InterPro" id="IPR038408">
    <property type="entry name" value="GNK2_sf"/>
</dbReference>
<dbReference type="PANTHER" id="PTHR32411:SF52">
    <property type="entry name" value="CYSTEINE-RICH REPEAT SECRETORY PROTEIN 61-RELATED"/>
    <property type="match status" value="1"/>
</dbReference>
<keyword evidence="3" id="KW-0732">Signal</keyword>
<comment type="similarity">
    <text evidence="5">Belongs to the cysteine-rich repeat secretory protein family.</text>
</comment>
<evidence type="ECO:0000313" key="8">
    <source>
        <dbReference type="Proteomes" id="UP000823674"/>
    </source>
</evidence>
<evidence type="ECO:0000259" key="6">
    <source>
        <dbReference type="PROSITE" id="PS51473"/>
    </source>
</evidence>
<dbReference type="CDD" id="cd23509">
    <property type="entry name" value="Gnk2-like"/>
    <property type="match status" value="4"/>
</dbReference>
<name>A0ABQ7M879_BRACM</name>
<gene>
    <name evidence="7" type="primary">A06p041870.1_BraROA</name>
    <name evidence="7" type="ORF">IGI04_024236</name>
</gene>
<dbReference type="EMBL" id="JADBGQ010000006">
    <property type="protein sequence ID" value="KAG5394273.1"/>
    <property type="molecule type" value="Genomic_DNA"/>
</dbReference>
<keyword evidence="8" id="KW-1185">Reference proteome</keyword>
<dbReference type="Gene3D" id="3.30.430.20">
    <property type="entry name" value="Gnk2 domain, C-X8-C-X2-C motif"/>
    <property type="match status" value="4"/>
</dbReference>
<evidence type="ECO:0000256" key="2">
    <source>
        <dbReference type="ARBA" id="ARBA00022525"/>
    </source>
</evidence>
<dbReference type="PANTHER" id="PTHR32411">
    <property type="entry name" value="CYSTEINE-RICH REPEAT SECRETORY PROTEIN 38-RELATED"/>
    <property type="match status" value="1"/>
</dbReference>
<dbReference type="InterPro" id="IPR002902">
    <property type="entry name" value="GNK2"/>
</dbReference>